<evidence type="ECO:0000256" key="3">
    <source>
        <dbReference type="ARBA" id="ARBA00023015"/>
    </source>
</evidence>
<feature type="compositionally biased region" description="Low complexity" evidence="9">
    <location>
        <begin position="794"/>
        <end position="816"/>
    </location>
</feature>
<feature type="compositionally biased region" description="Basic residues" evidence="9">
    <location>
        <begin position="889"/>
        <end position="898"/>
    </location>
</feature>
<feature type="domain" description="Prospero" evidence="10">
    <location>
        <begin position="1596"/>
        <end position="1754"/>
    </location>
</feature>
<feature type="compositionally biased region" description="Basic and acidic residues" evidence="9">
    <location>
        <begin position="495"/>
        <end position="533"/>
    </location>
</feature>
<evidence type="ECO:0000256" key="1">
    <source>
        <dbReference type="ARBA" id="ARBA00004123"/>
    </source>
</evidence>
<evidence type="ECO:0000256" key="6">
    <source>
        <dbReference type="ARBA" id="ARBA00023163"/>
    </source>
</evidence>
<feature type="compositionally biased region" description="Low complexity" evidence="9">
    <location>
        <begin position="382"/>
        <end position="417"/>
    </location>
</feature>
<feature type="region of interest" description="Disordered" evidence="9">
    <location>
        <begin position="1282"/>
        <end position="1312"/>
    </location>
</feature>
<dbReference type="Proteomes" id="UP000070412">
    <property type="component" value="Unassembled WGS sequence"/>
</dbReference>
<dbReference type="Gene3D" id="1.10.10.500">
    <property type="entry name" value="Homeo-prospero domain"/>
    <property type="match status" value="1"/>
</dbReference>
<reference evidence="11" key="2">
    <citation type="submission" date="2020-01" db="EMBL/GenBank/DDBJ databases">
        <authorList>
            <person name="Korhonen P.K.K."/>
            <person name="Guangxu M.G."/>
            <person name="Wang T.W."/>
            <person name="Stroehlein A.J.S."/>
            <person name="Young N.D."/>
            <person name="Ang C.-S.A."/>
            <person name="Fernando D.W.F."/>
            <person name="Lu H.L."/>
            <person name="Taylor S.T."/>
            <person name="Ehtesham M.E.M."/>
            <person name="Najaraj S.H.N."/>
            <person name="Harsha G.H.G."/>
            <person name="Madugundu A.M."/>
            <person name="Renuse S.R."/>
            <person name="Holt D.H."/>
            <person name="Pandey A.P."/>
            <person name="Papenfuss A.P."/>
            <person name="Gasser R.B.G."/>
            <person name="Fischer K.F."/>
        </authorList>
    </citation>
    <scope>NUCLEOTIDE SEQUENCE</scope>
    <source>
        <strain evidence="11">SSS_KF_BRIS2020</strain>
    </source>
</reference>
<feature type="region of interest" description="Disordered" evidence="9">
    <location>
        <begin position="377"/>
        <end position="419"/>
    </location>
</feature>
<feature type="compositionally biased region" description="Low complexity" evidence="9">
    <location>
        <begin position="1"/>
        <end position="19"/>
    </location>
</feature>
<comment type="subcellular location">
    <subcellularLocation>
        <location evidence="1">Nucleus</location>
    </subcellularLocation>
</comment>
<name>A0A834V820_SARSC</name>
<feature type="region of interest" description="Disordered" evidence="9">
    <location>
        <begin position="1100"/>
        <end position="1130"/>
    </location>
</feature>
<feature type="compositionally biased region" description="Polar residues" evidence="9">
    <location>
        <begin position="71"/>
        <end position="80"/>
    </location>
</feature>
<dbReference type="InterPro" id="IPR037131">
    <property type="entry name" value="Homeo_prospero_dom_sf"/>
</dbReference>
<evidence type="ECO:0000256" key="5">
    <source>
        <dbReference type="ARBA" id="ARBA00023155"/>
    </source>
</evidence>
<evidence type="ECO:0000259" key="10">
    <source>
        <dbReference type="PROSITE" id="PS51818"/>
    </source>
</evidence>
<feature type="compositionally biased region" description="Acidic residues" evidence="9">
    <location>
        <begin position="996"/>
        <end position="1006"/>
    </location>
</feature>
<feature type="compositionally biased region" description="Low complexity" evidence="9">
    <location>
        <begin position="1100"/>
        <end position="1117"/>
    </location>
</feature>
<feature type="region of interest" description="Disordered" evidence="9">
    <location>
        <begin position="459"/>
        <end position="704"/>
    </location>
</feature>
<keyword evidence="7" id="KW-0539">Nucleus</keyword>
<keyword evidence="4 11" id="KW-0238">DNA-binding</keyword>
<evidence type="ECO:0000313" key="12">
    <source>
        <dbReference type="EnsemblMetazoa" id="KAF7487707.1"/>
    </source>
</evidence>
<evidence type="ECO:0000256" key="9">
    <source>
        <dbReference type="SAM" id="MobiDB-lite"/>
    </source>
</evidence>
<dbReference type="SUPFAM" id="SSF46689">
    <property type="entry name" value="Homeodomain-like"/>
    <property type="match status" value="1"/>
</dbReference>
<feature type="region of interest" description="Disordered" evidence="9">
    <location>
        <begin position="1"/>
        <end position="149"/>
    </location>
</feature>
<evidence type="ECO:0000256" key="8">
    <source>
        <dbReference type="ARBA" id="ARBA00067423"/>
    </source>
</evidence>
<feature type="region of interest" description="Disordered" evidence="9">
    <location>
        <begin position="1059"/>
        <end position="1082"/>
    </location>
</feature>
<protein>
    <recommendedName>
        <fullName evidence="8">Homeobox protein prospero</fullName>
    </recommendedName>
</protein>
<dbReference type="GO" id="GO:0048468">
    <property type="term" value="P:cell development"/>
    <property type="evidence" value="ECO:0007669"/>
    <property type="project" value="UniProtKB-ARBA"/>
</dbReference>
<feature type="compositionally biased region" description="Basic and acidic residues" evidence="9">
    <location>
        <begin position="575"/>
        <end position="591"/>
    </location>
</feature>
<keyword evidence="3" id="KW-0805">Transcription regulation</keyword>
<reference evidence="13" key="1">
    <citation type="journal article" date="2020" name="PLoS Negl. Trop. Dis.">
        <title>High-quality nuclear genome for Sarcoptes scabiei-A critical resource for a neglected parasite.</title>
        <authorList>
            <person name="Korhonen P.K."/>
            <person name="Gasser R.B."/>
            <person name="Ma G."/>
            <person name="Wang T."/>
            <person name="Stroehlein A.J."/>
            <person name="Young N.D."/>
            <person name="Ang C.S."/>
            <person name="Fernando D.D."/>
            <person name="Lu H.C."/>
            <person name="Taylor S."/>
            <person name="Reynolds S.L."/>
            <person name="Mofiz E."/>
            <person name="Najaraj S.H."/>
            <person name="Gowda H."/>
            <person name="Madugundu A."/>
            <person name="Renuse S."/>
            <person name="Holt D."/>
            <person name="Pandey A."/>
            <person name="Papenfuss A.T."/>
            <person name="Fischer K."/>
        </authorList>
    </citation>
    <scope>NUCLEOTIDE SEQUENCE [LARGE SCALE GENOMIC DNA]</scope>
</reference>
<organism evidence="11">
    <name type="scientific">Sarcoptes scabiei</name>
    <name type="common">Itch mite</name>
    <name type="synonym">Acarus scabiei</name>
    <dbReference type="NCBI Taxonomy" id="52283"/>
    <lineage>
        <taxon>Eukaryota</taxon>
        <taxon>Metazoa</taxon>
        <taxon>Ecdysozoa</taxon>
        <taxon>Arthropoda</taxon>
        <taxon>Chelicerata</taxon>
        <taxon>Arachnida</taxon>
        <taxon>Acari</taxon>
        <taxon>Acariformes</taxon>
        <taxon>Sarcoptiformes</taxon>
        <taxon>Astigmata</taxon>
        <taxon>Psoroptidia</taxon>
        <taxon>Sarcoptoidea</taxon>
        <taxon>Sarcoptidae</taxon>
        <taxon>Sarcoptinae</taxon>
        <taxon>Sarcoptes</taxon>
    </lineage>
</organism>
<feature type="region of interest" description="Disordered" evidence="9">
    <location>
        <begin position="886"/>
        <end position="910"/>
    </location>
</feature>
<dbReference type="GO" id="GO:0000978">
    <property type="term" value="F:RNA polymerase II cis-regulatory region sequence-specific DNA binding"/>
    <property type="evidence" value="ECO:0007669"/>
    <property type="project" value="TreeGrafter"/>
</dbReference>
<feature type="compositionally biased region" description="Basic and acidic residues" evidence="9">
    <location>
        <begin position="631"/>
        <end position="652"/>
    </location>
</feature>
<dbReference type="GO" id="GO:0000981">
    <property type="term" value="F:DNA-binding transcription factor activity, RNA polymerase II-specific"/>
    <property type="evidence" value="ECO:0007669"/>
    <property type="project" value="TreeGrafter"/>
</dbReference>
<feature type="compositionally biased region" description="Basic and acidic residues" evidence="9">
    <location>
        <begin position="1019"/>
        <end position="1043"/>
    </location>
</feature>
<feature type="region of interest" description="Disordered" evidence="9">
    <location>
        <begin position="949"/>
        <end position="1047"/>
    </location>
</feature>
<keyword evidence="6" id="KW-0804">Transcription</keyword>
<feature type="compositionally biased region" description="Low complexity" evidence="9">
    <location>
        <begin position="617"/>
        <end position="629"/>
    </location>
</feature>
<dbReference type="OrthoDB" id="10038576at2759"/>
<feature type="compositionally biased region" description="Low complexity" evidence="9">
    <location>
        <begin position="92"/>
        <end position="133"/>
    </location>
</feature>
<evidence type="ECO:0000256" key="4">
    <source>
        <dbReference type="ARBA" id="ARBA00023125"/>
    </source>
</evidence>
<feature type="region of interest" description="Disordered" evidence="9">
    <location>
        <begin position="918"/>
        <end position="937"/>
    </location>
</feature>
<dbReference type="PANTHER" id="PTHR12198">
    <property type="entry name" value="HOMEOBOX PROTEIN PROSPERO/PROX-1/CEH-26"/>
    <property type="match status" value="1"/>
</dbReference>
<evidence type="ECO:0000313" key="11">
    <source>
        <dbReference type="EMBL" id="KAF7487707.1"/>
    </source>
</evidence>
<evidence type="ECO:0000256" key="7">
    <source>
        <dbReference type="ARBA" id="ARBA00023242"/>
    </source>
</evidence>
<dbReference type="EMBL" id="WVUK01000066">
    <property type="protein sequence ID" value="KAF7487707.1"/>
    <property type="molecule type" value="Genomic_DNA"/>
</dbReference>
<keyword evidence="2" id="KW-0217">Developmental protein</keyword>
<dbReference type="InterPro" id="IPR039350">
    <property type="entry name" value="Prospero_homeodomain"/>
</dbReference>
<proteinExistence type="predicted"/>
<feature type="compositionally biased region" description="Polar residues" evidence="9">
    <location>
        <begin position="1118"/>
        <end position="1130"/>
    </location>
</feature>
<feature type="compositionally biased region" description="Basic residues" evidence="9">
    <location>
        <begin position="675"/>
        <end position="691"/>
    </location>
</feature>
<feature type="compositionally biased region" description="Acidic residues" evidence="9">
    <location>
        <begin position="545"/>
        <end position="568"/>
    </location>
</feature>
<dbReference type="GO" id="GO:0005634">
    <property type="term" value="C:nucleus"/>
    <property type="evidence" value="ECO:0007669"/>
    <property type="project" value="UniProtKB-SubCell"/>
</dbReference>
<dbReference type="PROSITE" id="PS51818">
    <property type="entry name" value="HOMEO_PROSPERO"/>
    <property type="match status" value="1"/>
</dbReference>
<keyword evidence="13" id="KW-1185">Reference proteome</keyword>
<dbReference type="InterPro" id="IPR009057">
    <property type="entry name" value="Homeodomain-like_sf"/>
</dbReference>
<evidence type="ECO:0000313" key="13">
    <source>
        <dbReference type="Proteomes" id="UP000070412"/>
    </source>
</evidence>
<dbReference type="InterPro" id="IPR023082">
    <property type="entry name" value="Homeo_prospero_dom"/>
</dbReference>
<feature type="region of interest" description="Disordered" evidence="9">
    <location>
        <begin position="788"/>
        <end position="817"/>
    </location>
</feature>
<dbReference type="Pfam" id="PF05044">
    <property type="entry name" value="HPD"/>
    <property type="match status" value="1"/>
</dbReference>
<feature type="compositionally biased region" description="Basic and acidic residues" evidence="9">
    <location>
        <begin position="964"/>
        <end position="981"/>
    </location>
</feature>
<feature type="compositionally biased region" description="Polar residues" evidence="9">
    <location>
        <begin position="596"/>
        <end position="606"/>
    </location>
</feature>
<dbReference type="PANTHER" id="PTHR12198:SF0">
    <property type="entry name" value="HOMEOBOX PROTEIN PROSPERO"/>
    <property type="match status" value="1"/>
</dbReference>
<feature type="compositionally biased region" description="Polar residues" evidence="9">
    <location>
        <begin position="918"/>
        <end position="930"/>
    </location>
</feature>
<feature type="region of interest" description="Disordered" evidence="9">
    <location>
        <begin position="726"/>
        <end position="767"/>
    </location>
</feature>
<dbReference type="EnsemblMetazoa" id="SSS_1979s_mrna">
    <property type="protein sequence ID" value="KAF7487707.1"/>
    <property type="gene ID" value="SSS_1979"/>
</dbReference>
<sequence length="1754" mass="194157">MPHMSSTSSSSSSAPSAVSHQYHPHHQQQREHHTNHYGHPNQQPTHLNSNSKPVKIKRTRQRVDAGEPRNSYASIANFSSRGGYHGHHNKHGGSNSNSNNNSNQSNNYHHNQSSNNNHGISNSSNTNSNGINHPHSLERSHSIGSWPSNHANPHYLSNTAFQNQSSSIDSVIPYGGSKSAGSMFPFGGSSPISFAQRSDSFQSMMDANLLQQFCQNPMSALFSGAYAGPYQSSQHQAQQQSIVESMSGIANPKASSYNKLPMDSSSSLDPSKSFQLQNNLLYNTTSVFLNQLQQHSASSNLDNIAMVNHFINNLQNEAINNQSSNPNQSLFNPSVTFDAQLLRDILESNTKSNEKTQLAIQQVISNKLSHLIASSSNHETIESQQHPEQQQQSQQSEQTSTLISTSSSSSSSTSSKSNHFGSKIINKRFSDPIELLGGTHPNIDLSMIGLSMLDQLNEQQNQCTDSGSQSQSNNARKLNRFSSSSTISLNLDPFNDSKPERCLNDENDRNYGRSNERKSNDDDPHSRNTERSAVEINNTLGSFGEADDNAEEDDEADEDDDDDDDLNEDNVTAQDRNDFGTKKMAEAKKIIETPGNPAQGSGNNVANQDKDGDKNDGNNNNNNNTNGNNAVDRDGDQDREEKREEKREKQKEEEEEEAKIASVSDGNLLKEERRRGRGRPPLHSIAQRRSKCSSSSSSLMGGRGGETNCFSSALVSLHSIDQRLNDSGQKSAENKHKNDAGDAGEGNPGTISLDRDPEQTRRLRHRSQNQLHSIAKFVQEVNNTNLEQKESNQISLSSPTSSTSSSPPSLPTSITPESLQSDSFQTFLNSLDHFDSCLTTPSGVNNNLNNQQLIHSNHNHHHRVQSETVLFDDNLTNMLLETTTQPVSSHHHHLHHNRLSPTSMTKGDDDETIEQMDQTLKSASSATQGVNGCKKRKLYQPQQTSRLLNGSYGIDEDEIATGSDGDRDDLIENDRDDDDRMSSSAAIEIENISVEAELDEGYEESGEDRNQKSSSIANGDKDVSNKIDVTKMSKEKQESDLSLRDNGLNVISNNNQILLNGRTSSNSSNSNHHHSKRARQTDLEREFYKAQRQLLQKYNFSSSNNSNNNNGNNFPSSKQQSPFKSMSNGVGASSTNHLYGNNFARTSPVNLTAPQECDILNESLLNDVKDQQQNQLNSIYRSHSTASMTRMNELNEKTLKIEDVDSFVDSITTSLMKSIGPIIQNSIRTHLEAQNVQRSTSTDGRLDAQNHSDSITTRTGDILARMLDMKYSRNDKLLPLTVASPNNGTKNSAPSPFSMLPSEASPTPKPFGFSPNQLNSFYSKSNGLFPAPNFALNAYSNARDSTVTLNGVRESQSSKTPTSSASTVASTLLGRDNASPILPEQTEAMSLVVGTKKRRNKVTDTRLTPRTITRIPREDGRETASISPPLSNGQMNFPHNSLGGGPVSLASLHHANDFFDPINQSASTFPLSEQTRLSSFFNADDVDQIKNGLTTTNSNGADPSVVSAVAQAAAVHHLKMLSSNRASPDSLNGYSGSLFANYPQASGSENGSETNDTQSMYDSIAMISFSKQSKHFKNHLKNSNRIDSDSLTSLHTSTLSPMHLRKAKLMFFYVRYPSSSILKMFFPDIKFNKNNTAQLVKWFSNFREFYYIQMEKYARQAISEGVKNDEDLHVTDDSELLRVLNLHYNRSNHIPIPDNFRQVSQTTLREFFKSLQQNKDSEQSWKKAIYKVIARLDDNVPEEFKNPDFMEQLE</sequence>
<gene>
    <name evidence="11" type="ORF">SSS_1979</name>
</gene>
<dbReference type="FunFam" id="1.10.10.500:FF:000002">
    <property type="entry name" value="Prospero homeobox 3"/>
    <property type="match status" value="1"/>
</dbReference>
<feature type="compositionally biased region" description="Polar residues" evidence="9">
    <location>
        <begin position="1283"/>
        <end position="1295"/>
    </location>
</feature>
<accession>A0A834V820</accession>
<reference evidence="12" key="3">
    <citation type="submission" date="2022-06" db="UniProtKB">
        <authorList>
            <consortium name="EnsemblMetazoa"/>
        </authorList>
    </citation>
    <scope>IDENTIFICATION</scope>
</reference>
<feature type="compositionally biased region" description="Low complexity" evidence="9">
    <location>
        <begin position="982"/>
        <end position="995"/>
    </location>
</feature>
<dbReference type="GO" id="GO:0010001">
    <property type="term" value="P:glial cell differentiation"/>
    <property type="evidence" value="ECO:0007669"/>
    <property type="project" value="UniProtKB-ARBA"/>
</dbReference>
<feature type="compositionally biased region" description="Polar residues" evidence="9">
    <location>
        <begin position="459"/>
        <end position="489"/>
    </location>
</feature>
<feature type="compositionally biased region" description="Polar residues" evidence="9">
    <location>
        <begin position="40"/>
        <end position="52"/>
    </location>
</feature>
<keyword evidence="5 11" id="KW-0371">Homeobox</keyword>
<evidence type="ECO:0000256" key="2">
    <source>
        <dbReference type="ARBA" id="ARBA00022473"/>
    </source>
</evidence>